<dbReference type="AlphaFoldDB" id="A0AAW0RSD5"/>
<dbReference type="InterPro" id="IPR011598">
    <property type="entry name" value="bHLH_dom"/>
</dbReference>
<reference evidence="3 4" key="1">
    <citation type="submission" date="2020-02" db="EMBL/GenBank/DDBJ databases">
        <title>Comparative genomics of the hypocrealean fungal genus Beauvera.</title>
        <authorList>
            <person name="Showalter D.N."/>
            <person name="Bushley K.E."/>
            <person name="Rehner S.A."/>
        </authorList>
    </citation>
    <scope>NUCLEOTIDE SEQUENCE [LARGE SCALE GENOMIC DNA]</scope>
    <source>
        <strain evidence="3 4">ARSEF4384</strain>
    </source>
</reference>
<comment type="caution">
    <text evidence="3">The sequence shown here is derived from an EMBL/GenBank/DDBJ whole genome shotgun (WGS) entry which is preliminary data.</text>
</comment>
<evidence type="ECO:0000313" key="4">
    <source>
        <dbReference type="Proteomes" id="UP001397290"/>
    </source>
</evidence>
<dbReference type="Gene3D" id="4.10.280.10">
    <property type="entry name" value="Helix-loop-helix DNA-binding domain"/>
    <property type="match status" value="1"/>
</dbReference>
<organism evidence="3 4">
    <name type="scientific">Beauveria asiatica</name>
    <dbReference type="NCBI Taxonomy" id="1069075"/>
    <lineage>
        <taxon>Eukaryota</taxon>
        <taxon>Fungi</taxon>
        <taxon>Dikarya</taxon>
        <taxon>Ascomycota</taxon>
        <taxon>Pezizomycotina</taxon>
        <taxon>Sordariomycetes</taxon>
        <taxon>Hypocreomycetidae</taxon>
        <taxon>Hypocreales</taxon>
        <taxon>Cordycipitaceae</taxon>
        <taxon>Beauveria</taxon>
    </lineage>
</organism>
<evidence type="ECO:0000313" key="3">
    <source>
        <dbReference type="EMBL" id="KAK8144784.1"/>
    </source>
</evidence>
<sequence length="241" mass="26953">MYPESPNDAGALESTMHLDYPLDAFDPSFLPYCYYPTHNDSSVGEFPADSNDSGESIAVRHQTPATNRRKSRTSSRTAVHAGAKARRPRTLRNHARHNAPMQDDIDSNSRILDLWITAPLQMRSQESQQYLGGEGLSSTSCETDEFPTVQPRKSHSAIERNYRRRLNSKFDGLIAALNRILAMQPANYMAGVRPNQETRKGDVLDMATRELLRLGVENAWMASAVERQKTAMAKTTEANAI</sequence>
<dbReference type="InterPro" id="IPR036638">
    <property type="entry name" value="HLH_DNA-bd_sf"/>
</dbReference>
<dbReference type="Proteomes" id="UP001397290">
    <property type="component" value="Unassembled WGS sequence"/>
</dbReference>
<protein>
    <recommendedName>
        <fullName evidence="2">BHLH domain-containing protein</fullName>
    </recommendedName>
</protein>
<dbReference type="GO" id="GO:0046983">
    <property type="term" value="F:protein dimerization activity"/>
    <property type="evidence" value="ECO:0007669"/>
    <property type="project" value="InterPro"/>
</dbReference>
<dbReference type="Pfam" id="PF00010">
    <property type="entry name" value="HLH"/>
    <property type="match status" value="1"/>
</dbReference>
<feature type="domain" description="BHLH" evidence="2">
    <location>
        <begin position="150"/>
        <end position="214"/>
    </location>
</feature>
<dbReference type="EMBL" id="JAAHCF010000353">
    <property type="protein sequence ID" value="KAK8144784.1"/>
    <property type="molecule type" value="Genomic_DNA"/>
</dbReference>
<dbReference type="SUPFAM" id="SSF47459">
    <property type="entry name" value="HLH, helix-loop-helix DNA-binding domain"/>
    <property type="match status" value="1"/>
</dbReference>
<feature type="region of interest" description="Disordered" evidence="1">
    <location>
        <begin position="61"/>
        <end position="89"/>
    </location>
</feature>
<name>A0AAW0RSD5_9HYPO</name>
<proteinExistence type="predicted"/>
<dbReference type="PROSITE" id="PS50888">
    <property type="entry name" value="BHLH"/>
    <property type="match status" value="1"/>
</dbReference>
<gene>
    <name evidence="3" type="ORF">G3M48_005342</name>
</gene>
<feature type="compositionally biased region" description="Polar residues" evidence="1">
    <location>
        <begin position="132"/>
        <end position="141"/>
    </location>
</feature>
<feature type="region of interest" description="Disordered" evidence="1">
    <location>
        <begin position="132"/>
        <end position="156"/>
    </location>
</feature>
<accession>A0AAW0RSD5</accession>
<keyword evidence="4" id="KW-1185">Reference proteome</keyword>
<evidence type="ECO:0000256" key="1">
    <source>
        <dbReference type="SAM" id="MobiDB-lite"/>
    </source>
</evidence>
<evidence type="ECO:0000259" key="2">
    <source>
        <dbReference type="PROSITE" id="PS50888"/>
    </source>
</evidence>